<reference evidence="2" key="1">
    <citation type="journal article" date="2020" name="Stud. Mycol.">
        <title>101 Dothideomycetes genomes: a test case for predicting lifestyles and emergence of pathogens.</title>
        <authorList>
            <person name="Haridas S."/>
            <person name="Albert R."/>
            <person name="Binder M."/>
            <person name="Bloem J."/>
            <person name="Labutti K."/>
            <person name="Salamov A."/>
            <person name="Andreopoulos B."/>
            <person name="Baker S."/>
            <person name="Barry K."/>
            <person name="Bills G."/>
            <person name="Bluhm B."/>
            <person name="Cannon C."/>
            <person name="Castanera R."/>
            <person name="Culley D."/>
            <person name="Daum C."/>
            <person name="Ezra D."/>
            <person name="Gonzalez J."/>
            <person name="Henrissat B."/>
            <person name="Kuo A."/>
            <person name="Liang C."/>
            <person name="Lipzen A."/>
            <person name="Lutzoni F."/>
            <person name="Magnuson J."/>
            <person name="Mondo S."/>
            <person name="Nolan M."/>
            <person name="Ohm R."/>
            <person name="Pangilinan J."/>
            <person name="Park H.-J."/>
            <person name="Ramirez L."/>
            <person name="Alfaro M."/>
            <person name="Sun H."/>
            <person name="Tritt A."/>
            <person name="Yoshinaga Y."/>
            <person name="Zwiers L.-H."/>
            <person name="Turgeon B."/>
            <person name="Goodwin S."/>
            <person name="Spatafora J."/>
            <person name="Crous P."/>
            <person name="Grigoriev I."/>
        </authorList>
    </citation>
    <scope>NUCLEOTIDE SEQUENCE</scope>
    <source>
        <strain evidence="2">CBS 379.55</strain>
    </source>
</reference>
<feature type="region of interest" description="Disordered" evidence="1">
    <location>
        <begin position="1"/>
        <end position="25"/>
    </location>
</feature>
<dbReference type="Proteomes" id="UP000800097">
    <property type="component" value="Unassembled WGS sequence"/>
</dbReference>
<evidence type="ECO:0000256" key="1">
    <source>
        <dbReference type="SAM" id="MobiDB-lite"/>
    </source>
</evidence>
<evidence type="ECO:0000313" key="2">
    <source>
        <dbReference type="EMBL" id="KAF2272188.1"/>
    </source>
</evidence>
<accession>A0A6A6J858</accession>
<dbReference type="PANTHER" id="PTHR42085">
    <property type="entry name" value="F-BOX DOMAIN-CONTAINING PROTEIN"/>
    <property type="match status" value="1"/>
</dbReference>
<dbReference type="PANTHER" id="PTHR42085:SF1">
    <property type="entry name" value="F-BOX DOMAIN-CONTAINING PROTEIN"/>
    <property type="match status" value="1"/>
</dbReference>
<dbReference type="InterPro" id="IPR038883">
    <property type="entry name" value="AN11006-like"/>
</dbReference>
<dbReference type="RefSeq" id="XP_033649727.1">
    <property type="nucleotide sequence ID" value="XM_033799288.1"/>
</dbReference>
<sequence>MDTRTVTAIIGAPTESSKDTQGDNTNTATLRAIPSMETKSEPPTQQCHLLRLPPEVRNLIYKHLFSDISPCSELVYYTEADARPPGERLPAFKRRIAAGFACVRSREGRHCKYTLKEYNQLKYVCRQLQAECTDLELRHAPVLFRRVKDELPGKRFVDFVNGPSGINTSLLRRVELDPVFVSFEKGGYQFDNVKTFIEIATFCRCNPLARVQYNVMDCSRIKSKRGQIWLFAHHFVFLKLALRGSTLDIFKRGGAYHDERLYFLRDRWRAEEWRRGHDVAELNAPNLSFRSKNTKWPSEQVILQSEVHFLAPCIWDFIKNGL</sequence>
<gene>
    <name evidence="2" type="ORF">EI97DRAFT_437178</name>
</gene>
<dbReference type="GeneID" id="54552463"/>
<dbReference type="OrthoDB" id="4790878at2759"/>
<protein>
    <submittedName>
        <fullName evidence="2">Uncharacterized protein</fullName>
    </submittedName>
</protein>
<keyword evidence="3" id="KW-1185">Reference proteome</keyword>
<name>A0A6A6J858_WESOR</name>
<organism evidence="2 3">
    <name type="scientific">Westerdykella ornata</name>
    <dbReference type="NCBI Taxonomy" id="318751"/>
    <lineage>
        <taxon>Eukaryota</taxon>
        <taxon>Fungi</taxon>
        <taxon>Dikarya</taxon>
        <taxon>Ascomycota</taxon>
        <taxon>Pezizomycotina</taxon>
        <taxon>Dothideomycetes</taxon>
        <taxon>Pleosporomycetidae</taxon>
        <taxon>Pleosporales</taxon>
        <taxon>Sporormiaceae</taxon>
        <taxon>Westerdykella</taxon>
    </lineage>
</organism>
<dbReference type="EMBL" id="ML986525">
    <property type="protein sequence ID" value="KAF2272188.1"/>
    <property type="molecule type" value="Genomic_DNA"/>
</dbReference>
<evidence type="ECO:0000313" key="3">
    <source>
        <dbReference type="Proteomes" id="UP000800097"/>
    </source>
</evidence>
<dbReference type="AlphaFoldDB" id="A0A6A6J858"/>
<proteinExistence type="predicted"/>